<proteinExistence type="predicted"/>
<reference evidence="1" key="1">
    <citation type="journal article" date="2015" name="Nature">
        <title>Complex archaea that bridge the gap between prokaryotes and eukaryotes.</title>
        <authorList>
            <person name="Spang A."/>
            <person name="Saw J.H."/>
            <person name="Jorgensen S.L."/>
            <person name="Zaremba-Niedzwiedzka K."/>
            <person name="Martijn J."/>
            <person name="Lind A.E."/>
            <person name="van Eijk R."/>
            <person name="Schleper C."/>
            <person name="Guy L."/>
            <person name="Ettema T.J."/>
        </authorList>
    </citation>
    <scope>NUCLEOTIDE SEQUENCE</scope>
</reference>
<evidence type="ECO:0000313" key="1">
    <source>
        <dbReference type="EMBL" id="KKN56612.1"/>
    </source>
</evidence>
<gene>
    <name evidence="1" type="ORF">LCGC14_0570240</name>
</gene>
<accession>A0A0F9S300</accession>
<organism evidence="1">
    <name type="scientific">marine sediment metagenome</name>
    <dbReference type="NCBI Taxonomy" id="412755"/>
    <lineage>
        <taxon>unclassified sequences</taxon>
        <taxon>metagenomes</taxon>
        <taxon>ecological metagenomes</taxon>
    </lineage>
</organism>
<comment type="caution">
    <text evidence="1">The sequence shown here is derived from an EMBL/GenBank/DDBJ whole genome shotgun (WGS) entry which is preliminary data.</text>
</comment>
<sequence length="283" mass="30681">MAGSGKGRGLTRGSVRFIDIDDTEYGIKQIDSKPRVINTPYFVEIAKGNVADHVSYNKFGQNLAVPATLEDVWDGSAVYEYLADDTFATMYISSDNNGDAGDIWEVQGIDSDYNYSTVEVITNGFAFVALTSGATDNKWWRVFRALNKSAVVSLGNIYISKDNTDTSGGANGIPDNTDDIQAKILVGNEQTFMSLFTVPGGFTAYVTRFYASTSSNKITDVRLFVRPFGGVFNVKAPISINQGRSEHPYDFPLPATAKSDITIRASAVGAGGIVSAGFDLWYE</sequence>
<name>A0A0F9S300_9ZZZZ</name>
<dbReference type="AlphaFoldDB" id="A0A0F9S300"/>
<dbReference type="EMBL" id="LAZR01000836">
    <property type="protein sequence ID" value="KKN56612.1"/>
    <property type="molecule type" value="Genomic_DNA"/>
</dbReference>
<protein>
    <submittedName>
        <fullName evidence="1">Uncharacterized protein</fullName>
    </submittedName>
</protein>